<dbReference type="Proteomes" id="UP000076234">
    <property type="component" value="Chromosome"/>
</dbReference>
<dbReference type="EMBL" id="CP013342">
    <property type="protein sequence ID" value="AMU95395.1"/>
    <property type="molecule type" value="Genomic_DNA"/>
</dbReference>
<sequence length="176" mass="18111">MPDAIAVRRARAKDAAAIAAVHREAFTATGFGYQGEAELVAMIEADGDALVSLVAERAGTVAGHILFSRMSAVADDRPLAAAGLAPVAVLPDWQGQGVGGLLIRGGLAALRDQGIALCVVLGDPAYYTRFGFSADLAARFASPFAGEHLMATMLDPAAVWPVAGRADYAPAFARMG</sequence>
<dbReference type="InterPro" id="IPR050276">
    <property type="entry name" value="MshD_Acetyltransferase"/>
</dbReference>
<dbReference type="CDD" id="cd04301">
    <property type="entry name" value="NAT_SF"/>
    <property type="match status" value="1"/>
</dbReference>
<dbReference type="Pfam" id="PF13527">
    <property type="entry name" value="Acetyltransf_9"/>
    <property type="match status" value="1"/>
</dbReference>
<dbReference type="SUPFAM" id="SSF55729">
    <property type="entry name" value="Acyl-CoA N-acyltransferases (Nat)"/>
    <property type="match status" value="1"/>
</dbReference>
<organism evidence="2 3">
    <name type="scientific">Sphingopyxis terrae subsp. terrae NBRC 15098</name>
    <dbReference type="NCBI Taxonomy" id="1219058"/>
    <lineage>
        <taxon>Bacteria</taxon>
        <taxon>Pseudomonadati</taxon>
        <taxon>Pseudomonadota</taxon>
        <taxon>Alphaproteobacteria</taxon>
        <taxon>Sphingomonadales</taxon>
        <taxon>Sphingomonadaceae</taxon>
        <taxon>Sphingopyxis</taxon>
    </lineage>
</organism>
<protein>
    <recommendedName>
        <fullName evidence="1">N-acetyltransferase domain-containing protein</fullName>
    </recommendedName>
</protein>
<evidence type="ECO:0000313" key="2">
    <source>
        <dbReference type="EMBL" id="AMU95395.1"/>
    </source>
</evidence>
<reference evidence="3" key="1">
    <citation type="submission" date="2015-11" db="EMBL/GenBank/DDBJ databases">
        <title>Complete genome sequence of a polyethylene glycol-degrading strain Sphingopyxis terrae strain 203-1 (NBRC 15098).</title>
        <authorList>
            <person name="Yoshiyuki O."/>
            <person name="Shouta N."/>
            <person name="Nagata Y."/>
            <person name="Numata M."/>
            <person name="Tsuchikane K."/>
            <person name="Hosoyama A."/>
            <person name="Yamazoe A."/>
            <person name="Tsuda M."/>
            <person name="Fujita N."/>
            <person name="Kawai F."/>
        </authorList>
    </citation>
    <scope>NUCLEOTIDE SEQUENCE [LARGE SCALE GENOMIC DNA]</scope>
    <source>
        <strain evidence="3">203-1</strain>
    </source>
</reference>
<dbReference type="Gene3D" id="3.40.630.30">
    <property type="match status" value="1"/>
</dbReference>
<dbReference type="InterPro" id="IPR000182">
    <property type="entry name" value="GNAT_dom"/>
</dbReference>
<dbReference type="PROSITE" id="PS51186">
    <property type="entry name" value="GNAT"/>
    <property type="match status" value="1"/>
</dbReference>
<dbReference type="KEGG" id="ster:AOA14_12335"/>
<dbReference type="PANTHER" id="PTHR43617:SF2">
    <property type="entry name" value="UPF0039 PROTEIN SLL0451"/>
    <property type="match status" value="1"/>
</dbReference>
<dbReference type="PANTHER" id="PTHR43617">
    <property type="entry name" value="L-AMINO ACID N-ACETYLTRANSFERASE"/>
    <property type="match status" value="1"/>
</dbReference>
<evidence type="ECO:0000313" key="3">
    <source>
        <dbReference type="Proteomes" id="UP000076234"/>
    </source>
</evidence>
<feature type="domain" description="N-acetyltransferase" evidence="1">
    <location>
        <begin position="5"/>
        <end position="155"/>
    </location>
</feature>
<name>A0A142W1I9_9SPHN</name>
<dbReference type="RefSeq" id="WP_082819917.1">
    <property type="nucleotide sequence ID" value="NZ_CP013342.1"/>
</dbReference>
<proteinExistence type="predicted"/>
<dbReference type="GO" id="GO:0016747">
    <property type="term" value="F:acyltransferase activity, transferring groups other than amino-acyl groups"/>
    <property type="evidence" value="ECO:0007669"/>
    <property type="project" value="InterPro"/>
</dbReference>
<accession>A0A142W1I9</accession>
<reference evidence="2 3" key="2">
    <citation type="journal article" date="2016" name="Genome Announc.">
        <title>Complete Genome Sequence of Sphingopyxis terrae Strain 203-1 (NBRC 111660), a Polyethylene Glycol Degrader.</title>
        <authorList>
            <person name="Ohtsubo Y."/>
            <person name="Nonoyama S."/>
            <person name="Nagata Y."/>
            <person name="Numata M."/>
            <person name="Tsuchikane K."/>
            <person name="Hosoyama A."/>
            <person name="Yamazoe A."/>
            <person name="Tsuda M."/>
            <person name="Fujita N."/>
            <person name="Kawai F."/>
        </authorList>
    </citation>
    <scope>NUCLEOTIDE SEQUENCE [LARGE SCALE GENOMIC DNA]</scope>
    <source>
        <strain evidence="2 3">203-1</strain>
    </source>
</reference>
<dbReference type="AlphaFoldDB" id="A0A142W1I9"/>
<evidence type="ECO:0000259" key="1">
    <source>
        <dbReference type="PROSITE" id="PS51186"/>
    </source>
</evidence>
<dbReference type="InterPro" id="IPR016181">
    <property type="entry name" value="Acyl_CoA_acyltransferase"/>
</dbReference>
<dbReference type="STRING" id="1219058.AOA14_12335"/>
<gene>
    <name evidence="2" type="ORF">AOA14_12335</name>
</gene>